<dbReference type="SUPFAM" id="SSF57850">
    <property type="entry name" value="RING/U-box"/>
    <property type="match status" value="1"/>
</dbReference>
<dbReference type="SMART" id="SM00213">
    <property type="entry name" value="UBQ"/>
    <property type="match status" value="1"/>
</dbReference>
<evidence type="ECO:0008006" key="7">
    <source>
        <dbReference type="Google" id="ProtNLM"/>
    </source>
</evidence>
<keyword evidence="1" id="KW-0479">Metal-binding</keyword>
<dbReference type="PRINTS" id="PR00348">
    <property type="entry name" value="UBIQUITIN"/>
</dbReference>
<dbReference type="OrthoDB" id="428577at2759"/>
<evidence type="ECO:0000256" key="1">
    <source>
        <dbReference type="PROSITE-ProRule" id="PRU00175"/>
    </source>
</evidence>
<keyword evidence="1" id="KW-0862">Zinc</keyword>
<feature type="domain" description="Ubiquitin-like" evidence="3">
    <location>
        <begin position="107"/>
        <end position="183"/>
    </location>
</feature>
<evidence type="ECO:0000313" key="6">
    <source>
        <dbReference type="Proteomes" id="UP000664859"/>
    </source>
</evidence>
<evidence type="ECO:0000313" key="5">
    <source>
        <dbReference type="EMBL" id="KAG5191462.1"/>
    </source>
</evidence>
<organism evidence="5 6">
    <name type="scientific">Tribonema minus</name>
    <dbReference type="NCBI Taxonomy" id="303371"/>
    <lineage>
        <taxon>Eukaryota</taxon>
        <taxon>Sar</taxon>
        <taxon>Stramenopiles</taxon>
        <taxon>Ochrophyta</taxon>
        <taxon>PX clade</taxon>
        <taxon>Xanthophyceae</taxon>
        <taxon>Tribonematales</taxon>
        <taxon>Tribonemataceae</taxon>
        <taxon>Tribonema</taxon>
    </lineage>
</organism>
<feature type="region of interest" description="Disordered" evidence="2">
    <location>
        <begin position="47"/>
        <end position="67"/>
    </location>
</feature>
<dbReference type="PANTHER" id="PTHR10666">
    <property type="entry name" value="UBIQUITIN"/>
    <property type="match status" value="1"/>
</dbReference>
<dbReference type="SUPFAM" id="SSF54236">
    <property type="entry name" value="Ubiquitin-like"/>
    <property type="match status" value="1"/>
</dbReference>
<dbReference type="PROSITE" id="PS50053">
    <property type="entry name" value="UBIQUITIN_2"/>
    <property type="match status" value="1"/>
</dbReference>
<name>A0A835ZBQ4_9STRA</name>
<gene>
    <name evidence="5" type="ORF">JKP88DRAFT_352368</name>
</gene>
<proteinExistence type="predicted"/>
<evidence type="ECO:0000259" key="4">
    <source>
        <dbReference type="PROSITE" id="PS50089"/>
    </source>
</evidence>
<dbReference type="Proteomes" id="UP000664859">
    <property type="component" value="Unassembled WGS sequence"/>
</dbReference>
<dbReference type="InterPro" id="IPR001841">
    <property type="entry name" value="Znf_RING"/>
</dbReference>
<dbReference type="Pfam" id="PF00240">
    <property type="entry name" value="ubiquitin"/>
    <property type="match status" value="1"/>
</dbReference>
<feature type="domain" description="RING-type" evidence="4">
    <location>
        <begin position="349"/>
        <end position="397"/>
    </location>
</feature>
<dbReference type="InterPro" id="IPR029071">
    <property type="entry name" value="Ubiquitin-like_domsf"/>
</dbReference>
<dbReference type="InterPro" id="IPR019956">
    <property type="entry name" value="Ubiquitin_dom"/>
</dbReference>
<dbReference type="EMBL" id="JAFCMP010000020">
    <property type="protein sequence ID" value="KAG5191462.1"/>
    <property type="molecule type" value="Genomic_DNA"/>
</dbReference>
<keyword evidence="1" id="KW-0863">Zinc-finger</keyword>
<dbReference type="FunFam" id="3.10.20.90:FF:000160">
    <property type="entry name" value="Polyubiquitin-C"/>
    <property type="match status" value="1"/>
</dbReference>
<comment type="caution">
    <text evidence="5">The sequence shown here is derived from an EMBL/GenBank/DDBJ whole genome shotgun (WGS) entry which is preliminary data.</text>
</comment>
<dbReference type="PROSITE" id="PS50089">
    <property type="entry name" value="ZF_RING_2"/>
    <property type="match status" value="1"/>
</dbReference>
<dbReference type="InterPro" id="IPR050158">
    <property type="entry name" value="Ubiquitin_ubiquitin-like"/>
</dbReference>
<keyword evidence="6" id="KW-1185">Reference proteome</keyword>
<protein>
    <recommendedName>
        <fullName evidence="7">Ubiquitin</fullName>
    </recommendedName>
</protein>
<dbReference type="InterPro" id="IPR000626">
    <property type="entry name" value="Ubiquitin-like_dom"/>
</dbReference>
<dbReference type="InterPro" id="IPR013083">
    <property type="entry name" value="Znf_RING/FYVE/PHD"/>
</dbReference>
<reference evidence="5" key="1">
    <citation type="submission" date="2021-02" db="EMBL/GenBank/DDBJ databases">
        <title>First Annotated Genome of the Yellow-green Alga Tribonema minus.</title>
        <authorList>
            <person name="Mahan K.M."/>
        </authorList>
    </citation>
    <scope>NUCLEOTIDE SEQUENCE</scope>
    <source>
        <strain evidence="5">UTEX B ZZ1240</strain>
    </source>
</reference>
<accession>A0A835ZBQ4</accession>
<dbReference type="GO" id="GO:0008270">
    <property type="term" value="F:zinc ion binding"/>
    <property type="evidence" value="ECO:0007669"/>
    <property type="project" value="UniProtKB-KW"/>
</dbReference>
<dbReference type="Gene3D" id="3.10.20.90">
    <property type="entry name" value="Phosphatidylinositol 3-kinase Catalytic Subunit, Chain A, domain 1"/>
    <property type="match status" value="1"/>
</dbReference>
<evidence type="ECO:0000256" key="2">
    <source>
        <dbReference type="SAM" id="MobiDB-lite"/>
    </source>
</evidence>
<dbReference type="SMART" id="SM00184">
    <property type="entry name" value="RING"/>
    <property type="match status" value="1"/>
</dbReference>
<dbReference type="Gene3D" id="3.30.40.10">
    <property type="entry name" value="Zinc/RING finger domain, C3HC4 (zinc finger)"/>
    <property type="match status" value="1"/>
</dbReference>
<sequence>MAITIRMVEMRIELTVEVDDGGDGGMRRVHLSFEPRKTAADVLEAVQADRGSRGTASETEDPQPAADAPLSLLHYGKRLTKKRQLRALPGLSCAMTLQAVPAQGVSMKLFVKTLTGACFELDDVLSGDTIDALKEMIQDLEGILPDQQRIIFAGRQLEDGRSVADYSIQKEHTLHLVLRLRGGGCGPSGLQFADVTNDGAMERRSVSDDAPVWRTVRRGINMEGYCRNLRCEARVTLVIAPVGMAAFPLGSLCPCPVCYSAITPVTCGFYACAWTYDGAKEGGELVRGAWRTAGDDKYDRFRESDNMTTWSRLVLVAKPAVKVKPKPRATAAESSGADKAAGRLQPDECAVCLRGFGSGDGSSKATSTPCGYRYHALCLASWRECSHASCSKCPTCRAVL</sequence>
<dbReference type="AlphaFoldDB" id="A0A835ZBQ4"/>
<evidence type="ECO:0000259" key="3">
    <source>
        <dbReference type="PROSITE" id="PS50053"/>
    </source>
</evidence>